<keyword evidence="3" id="KW-1185">Reference proteome</keyword>
<dbReference type="Proteomes" id="UP000232323">
    <property type="component" value="Unassembled WGS sequence"/>
</dbReference>
<evidence type="ECO:0000313" key="2">
    <source>
        <dbReference type="EMBL" id="GAX78474.1"/>
    </source>
</evidence>
<comment type="caution">
    <text evidence="2">The sequence shown here is derived from an EMBL/GenBank/DDBJ whole genome shotgun (WGS) entry which is preliminary data.</text>
</comment>
<feature type="region of interest" description="Disordered" evidence="1">
    <location>
        <begin position="1528"/>
        <end position="1557"/>
    </location>
</feature>
<proteinExistence type="predicted"/>
<sequence length="1922" mass="202307">MMVRSQDGSEGEPDFLPPQLVFKAEDTGLKHPVSLSSGLDAPDISSPKDKCLGSLWKRQLQKMGTAMSPLKQAIRDHDHRSTTSEKLRTVPRPLQQQLISGHTSFMPSPLEVVGQVTPSNLIQVEDSCIASQLLLTTSINPAATSSPLTTSSSCVPLPPGALYSTAVQAMTSLLDQLQQSDDYLQADTARSWRSIESAGGSCESTSPLRSVLNIASPHKAFDATAKQEGQGADGADMQAGAFPASVHTLAVPFSATLQLSATLMPCSPMSSISNSPLTMPSDTAFNTHISQGEDEDWEGNLRLSFAAAFNPLYGSVVWDNNVTQSMEAEHLPDSWSSEPDIPLAPGGISNTYLRAFDLEGLSSEEQQPLVPVSLFQTHHQTSNRAAVESALSQVDIPSVAESGATASAWASWEDIKRQAALPTADCAVVDAPGSPLTATPRHASPRLEQSLPTRCEIERCGSKGDVVCVEVCPSGINGGSHNPAVQQPLTCSQAGLPHYLHGLPAVSQVRVAMPLLASSGSGGGVIRGPHHSLPLSGSGGGVIRGPHHSLPLTPVFGHDGDSLTAVMPTTPYVDQGGNVVPTPWTAAAVLNVPRSPEEPNSQHTYLNLLYTWKQQQELVGRGTAAAASDVMPPAGIMECSEQQLPTPGVDALLLSNHISKDYYSSDECDLGTNKVPTPTPLQITTCTQIVDGFGSPLCQSDGRLTISPPAASITAEPTHEDVASQLLPVLLPAALQEGLATQTRQHAQLLACSMVASLDGDDHEIIMFELQDTFMDIEGYSANDPASPLTPQTADLIMRVLQEGGEGGTCQHLIQQLVMADLPGGSSSSSMAAHCSKVEDDTAFHYHDTVTIDTVISPLPTPVRAAVAAAVLEGVQPQQLILQLLAGDADPSKAVEPGGSVGQETVHEARERFEGIEDTHDPHEVTPDSRIEAIEDDVDERVDESEGKDLLPELYWSQSPFIPAAVKVFKLRRTCAPREMDVQGGLSSTPIELSGQAPWRLGQAPLESPGATAHLSAATDESAGPGAPKHHSEQMLQEGICVGQLGASLPACADTLPLSGPEQPDIPHDLTLDDRNVSRRASESSSGSCLLHEACMKIKAAAGQDLSNISIALTSGQGHTESSLRTLSLVTATRHIIDEMLLLLPTEEGTSGMEPMSSQHQTSGFHVSNHPASLTGATLEGTTQAGAPLVVGANLEKTTLEGTTQAGAARQAVAIFEAACVKGANVEGIALKGALDQQLLLATAAEEWSGWYSASFTSHSECPFAEATAAARSSAAVILALPETARIDAQEVSLPETARIDAHQEVSLPEPALSEQQGGPLVLVLDKSSPQRRHADVVQPSCQHAEAVMLSQELQVVRVLDFGCCQGMSSPARNDPAEGPPLPLSLGAFPLCTMHDWTQPGQGMRQCPSLSTCPTSLHNDHDALTPSPPTSLHNDHDALTPTPAPRAVLGAVRPVYSTMTPSMGWVGIKSLGHTPDLSSFPPVAEDMAALGIASSLSMRAEASHSSHTVKFGASKDHGHVSTHAEWRSADDMEQEGPCWTSKSPPTSVISTEGSSSGRKRMRELAHVLQVVEVGSTQQSPLLCGSPTLSNHSASLACKMAGHAAVTPAEAYQDHGHAQSSSQLTTCYDQVSGGMGSFSSPDAACTNLHEGSRERSVRRVWGALKDSISVGWNGLTGSSSSSENILTAGSQSAGSKKLLSQPLRRTPNRAPGGNFWARYKKPSSLTHRYVDFVSETSSPVKTTGLASSTAMSAAGGPSESRGAVKSLLPEAPQLSRKVQLFTPSFLHPPPFTTQPRGTCSGIHGDINAESFLPSAIEAPTNCTSEATMMIGNATTADRKMSKDTNETAGSGCASKPFDFTVSRCPLLLPTAPSTSNSSSGHKKSSMSSTVASRAEAPSSPWDTIITEYLSSGRKNRRVTTDCS</sequence>
<feature type="region of interest" description="Disordered" evidence="1">
    <location>
        <begin position="1001"/>
        <end position="1032"/>
    </location>
</feature>
<feature type="compositionally biased region" description="Polar residues" evidence="1">
    <location>
        <begin position="1677"/>
        <end position="1693"/>
    </location>
</feature>
<protein>
    <submittedName>
        <fullName evidence="2">Uncharacterized protein</fullName>
    </submittedName>
</protein>
<evidence type="ECO:0000313" key="3">
    <source>
        <dbReference type="Proteomes" id="UP000232323"/>
    </source>
</evidence>
<gene>
    <name evidence="2" type="ORF">CEUSTIGMA_g5913.t1</name>
</gene>
<feature type="compositionally biased region" description="Polar residues" evidence="1">
    <location>
        <begin position="1540"/>
        <end position="1556"/>
    </location>
</feature>
<accession>A0A250X5V9</accession>
<organism evidence="2 3">
    <name type="scientific">Chlamydomonas eustigma</name>
    <dbReference type="NCBI Taxonomy" id="1157962"/>
    <lineage>
        <taxon>Eukaryota</taxon>
        <taxon>Viridiplantae</taxon>
        <taxon>Chlorophyta</taxon>
        <taxon>core chlorophytes</taxon>
        <taxon>Chlorophyceae</taxon>
        <taxon>CS clade</taxon>
        <taxon>Chlamydomonadales</taxon>
        <taxon>Chlamydomonadaceae</taxon>
        <taxon>Chlamydomonas</taxon>
    </lineage>
</organism>
<feature type="region of interest" description="Disordered" evidence="1">
    <location>
        <begin position="1869"/>
        <end position="1896"/>
    </location>
</feature>
<feature type="region of interest" description="Disordered" evidence="1">
    <location>
        <begin position="1677"/>
        <end position="1714"/>
    </location>
</feature>
<name>A0A250X5V9_9CHLO</name>
<dbReference type="EMBL" id="BEGY01000033">
    <property type="protein sequence ID" value="GAX78474.1"/>
    <property type="molecule type" value="Genomic_DNA"/>
</dbReference>
<evidence type="ECO:0000256" key="1">
    <source>
        <dbReference type="SAM" id="MobiDB-lite"/>
    </source>
</evidence>
<reference evidence="2 3" key="1">
    <citation type="submission" date="2017-08" db="EMBL/GenBank/DDBJ databases">
        <title>Acidophilic green algal genome provides insights into adaptation to an acidic environment.</title>
        <authorList>
            <person name="Hirooka S."/>
            <person name="Hirose Y."/>
            <person name="Kanesaki Y."/>
            <person name="Higuchi S."/>
            <person name="Fujiwara T."/>
            <person name="Onuma R."/>
            <person name="Era A."/>
            <person name="Ohbayashi R."/>
            <person name="Uzuka A."/>
            <person name="Nozaki H."/>
            <person name="Yoshikawa H."/>
            <person name="Miyagishima S.Y."/>
        </authorList>
    </citation>
    <scope>NUCLEOTIDE SEQUENCE [LARGE SCALE GENOMIC DNA]</scope>
    <source>
        <strain evidence="2 3">NIES-2499</strain>
    </source>
</reference>